<reference evidence="1" key="1">
    <citation type="submission" date="2013-11" db="EMBL/GenBank/DDBJ databases">
        <title>The Genome Sequence of Phytophthora parasitica IAC_01/95.</title>
        <authorList>
            <consortium name="The Broad Institute Genomics Platform"/>
            <person name="Russ C."/>
            <person name="Tyler B."/>
            <person name="Panabieres F."/>
            <person name="Shan W."/>
            <person name="Tripathy S."/>
            <person name="Grunwald N."/>
            <person name="Machado M."/>
            <person name="Johnson C.S."/>
            <person name="Arredondo F."/>
            <person name="Hong C."/>
            <person name="Coffey M."/>
            <person name="Young S.K."/>
            <person name="Zeng Q."/>
            <person name="Gargeya S."/>
            <person name="Fitzgerald M."/>
            <person name="Abouelleil A."/>
            <person name="Alvarado L."/>
            <person name="Chapman S.B."/>
            <person name="Gainer-Dewar J."/>
            <person name="Goldberg J."/>
            <person name="Griggs A."/>
            <person name="Gujja S."/>
            <person name="Hansen M."/>
            <person name="Howarth C."/>
            <person name="Imamovic A."/>
            <person name="Ireland A."/>
            <person name="Larimer J."/>
            <person name="McCowan C."/>
            <person name="Murphy C."/>
            <person name="Pearson M."/>
            <person name="Poon T.W."/>
            <person name="Priest M."/>
            <person name="Roberts A."/>
            <person name="Saif S."/>
            <person name="Shea T."/>
            <person name="Sykes S."/>
            <person name="Wortman J."/>
            <person name="Nusbaum C."/>
            <person name="Birren B."/>
        </authorList>
    </citation>
    <scope>NUCLEOTIDE SEQUENCE [LARGE SCALE GENOMIC DNA]</scope>
    <source>
        <strain evidence="1">IAC_01/95</strain>
    </source>
</reference>
<dbReference type="PANTHER" id="PTHR13510">
    <property type="entry name" value="FYVE-FINGER-CONTAINING RAB5 EFFECTOR PROTEIN RABENOSYN-5-RELATED"/>
    <property type="match status" value="1"/>
</dbReference>
<dbReference type="Proteomes" id="UP000052943">
    <property type="component" value="Unassembled WGS sequence"/>
</dbReference>
<evidence type="ECO:0000313" key="4">
    <source>
        <dbReference type="EMBL" id="KUF92185.1"/>
    </source>
</evidence>
<dbReference type="InterPro" id="IPR052727">
    <property type="entry name" value="Rab4/Rab5_effector"/>
</dbReference>
<organism evidence="2 5">
    <name type="scientific">Phytophthora nicotianae</name>
    <name type="common">Potato buckeye rot agent</name>
    <name type="synonym">Phytophthora parasitica</name>
    <dbReference type="NCBI Taxonomy" id="4792"/>
    <lineage>
        <taxon>Eukaryota</taxon>
        <taxon>Sar</taxon>
        <taxon>Stramenopiles</taxon>
        <taxon>Oomycota</taxon>
        <taxon>Peronosporomycetes</taxon>
        <taxon>Peronosporales</taxon>
        <taxon>Peronosporaceae</taxon>
        <taxon>Phytophthora</taxon>
    </lineage>
</organism>
<sequence>MGSTKAPYTSPYAPLVLTTNERKRLRQLAKSLIEVNVDSYEEFLYVNEGHLPEREWKFFRRDQQVETYVRRRDKYNLNGFGAPQKLHASSVTRTTTSLSSTRGEEFSSLNVADIRSIGQRSGTIEEAVHGAMCPTTEMMRYNSEYLEDGMEDGCVLAIIDNVTQEDPFTSLSIRWGVTENSPIVRKVIKSYDHVYLDATGFTQLSNGERVGYHLVHSVDFKGTTPPLQQYFRGQVAAIGFWRQVEPDVVQIHGHGVYALPFERARNLFVPAIATSLSKSMIHVFYASQMKKLRCAIREQRMQMLFRPQWSANHPCSVCKKKRTLNKGSSCELCGEHVCKVCRITHKMPTVELDNKMHHSKMSLCPFCMLTVTNKTAAATVRAEVGAGQYGTLQ</sequence>
<dbReference type="Proteomes" id="UP000054532">
    <property type="component" value="Unassembled WGS sequence"/>
</dbReference>
<dbReference type="EMBL" id="LNFP01000497">
    <property type="protein sequence ID" value="KUF92185.1"/>
    <property type="molecule type" value="Genomic_DNA"/>
</dbReference>
<proteinExistence type="predicted"/>
<name>A0A0W8CHX9_PHYNI</name>
<dbReference type="AlphaFoldDB" id="A0A0W8CHX9"/>
<dbReference type="PANTHER" id="PTHR13510:SF44">
    <property type="entry name" value="RABENOSYN-5"/>
    <property type="match status" value="1"/>
</dbReference>
<evidence type="ECO:0000313" key="3">
    <source>
        <dbReference type="EMBL" id="KUF89352.1"/>
    </source>
</evidence>
<dbReference type="OrthoDB" id="98848at2759"/>
<gene>
    <name evidence="3" type="ORF">AM587_10009692</name>
    <name evidence="2" type="ORF">AM587_10012102</name>
    <name evidence="4" type="ORF">AM588_10003510</name>
    <name evidence="1" type="ORF">L914_17032</name>
</gene>
<evidence type="ECO:0000313" key="2">
    <source>
        <dbReference type="EMBL" id="KUF83728.1"/>
    </source>
</evidence>
<dbReference type="VEuPathDB" id="FungiDB:PPTG_04110"/>
<protein>
    <submittedName>
        <fullName evidence="4">Axonemal dynein light intermediate polypeptide 1</fullName>
    </submittedName>
</protein>
<dbReference type="EMBL" id="LNFO01003101">
    <property type="protein sequence ID" value="KUF83728.1"/>
    <property type="molecule type" value="Genomic_DNA"/>
</dbReference>
<reference evidence="5 6" key="2">
    <citation type="submission" date="2015-11" db="EMBL/GenBank/DDBJ databases">
        <title>Genomes and virulence difference between two physiological races of Phytophthora nicotianae.</title>
        <authorList>
            <person name="Liu H."/>
            <person name="Ma X."/>
            <person name="Yu H."/>
            <person name="Fang D."/>
            <person name="Li Y."/>
            <person name="Wang X."/>
            <person name="Wang W."/>
            <person name="Dong Y."/>
            <person name="Xiao B."/>
        </authorList>
    </citation>
    <scope>NUCLEOTIDE SEQUENCE [LARGE SCALE GENOMIC DNA]</scope>
    <source>
        <strain evidence="5">race 0</strain>
        <strain evidence="2">Race 0</strain>
        <strain evidence="6">race 1</strain>
        <strain evidence="4">Race 1</strain>
    </source>
</reference>
<dbReference type="OMA" id="CVLATID"/>
<dbReference type="Proteomes" id="UP000054636">
    <property type="component" value="Unassembled WGS sequence"/>
</dbReference>
<accession>A0A0W8CHX9</accession>
<evidence type="ECO:0000313" key="5">
    <source>
        <dbReference type="Proteomes" id="UP000052943"/>
    </source>
</evidence>
<dbReference type="EMBL" id="LNFO01001695">
    <property type="protein sequence ID" value="KUF89352.1"/>
    <property type="molecule type" value="Genomic_DNA"/>
</dbReference>
<dbReference type="EMBL" id="KI695348">
    <property type="protein sequence ID" value="ETM36250.1"/>
    <property type="molecule type" value="Genomic_DNA"/>
</dbReference>
<accession>W2MIX3</accession>
<evidence type="ECO:0000313" key="6">
    <source>
        <dbReference type="Proteomes" id="UP000054636"/>
    </source>
</evidence>
<evidence type="ECO:0000313" key="1">
    <source>
        <dbReference type="EMBL" id="ETM36250.1"/>
    </source>
</evidence>